<dbReference type="EMBL" id="CP059066">
    <property type="protein sequence ID" value="QSQ08091.1"/>
    <property type="molecule type" value="Genomic_DNA"/>
</dbReference>
<dbReference type="PIRSF" id="PIRSF000524">
    <property type="entry name" value="SPT"/>
    <property type="match status" value="1"/>
</dbReference>
<dbReference type="AlphaFoldDB" id="A0A8A0RHZ6"/>
<dbReference type="CDD" id="cd06451">
    <property type="entry name" value="AGAT_like"/>
    <property type="match status" value="1"/>
</dbReference>
<accession>A0A8A0RHZ6</accession>
<keyword evidence="10" id="KW-1185">Reference proteome</keyword>
<dbReference type="PANTHER" id="PTHR21152">
    <property type="entry name" value="AMINOTRANSFERASE CLASS V"/>
    <property type="match status" value="1"/>
</dbReference>
<dbReference type="Gene3D" id="3.90.1150.10">
    <property type="entry name" value="Aspartate Aminotransferase, domain 1"/>
    <property type="match status" value="1"/>
</dbReference>
<feature type="binding site" evidence="6">
    <location>
        <position position="346"/>
    </location>
    <ligand>
        <name>substrate</name>
    </ligand>
</feature>
<dbReference type="EC" id="2.6.1.112" evidence="9"/>
<dbReference type="GO" id="GO:0004760">
    <property type="term" value="F:L-serine-pyruvate transaminase activity"/>
    <property type="evidence" value="ECO:0007669"/>
    <property type="project" value="TreeGrafter"/>
</dbReference>
<organism evidence="9 10">
    <name type="scientific">Koleobacter methoxysyntrophicus</name>
    <dbReference type="NCBI Taxonomy" id="2751313"/>
    <lineage>
        <taxon>Bacteria</taxon>
        <taxon>Bacillati</taxon>
        <taxon>Bacillota</taxon>
        <taxon>Clostridia</taxon>
        <taxon>Koleobacterales</taxon>
        <taxon>Koleobacteraceae</taxon>
        <taxon>Koleobacter</taxon>
    </lineage>
</organism>
<proteinExistence type="inferred from homology"/>
<feature type="modified residue" description="N6-(pyridoxal phosphate)lysine" evidence="7">
    <location>
        <position position="199"/>
    </location>
</feature>
<name>A0A8A0RHZ6_9FIRM</name>
<evidence type="ECO:0000256" key="7">
    <source>
        <dbReference type="PIRSR" id="PIRSR000524-50"/>
    </source>
</evidence>
<dbReference type="RefSeq" id="WP_206708326.1">
    <property type="nucleotide sequence ID" value="NZ_CP059066.1"/>
</dbReference>
<dbReference type="FunFam" id="3.40.640.10:FF:000027">
    <property type="entry name" value="Serine--pyruvate aminotransferase, mitochondrial"/>
    <property type="match status" value="1"/>
</dbReference>
<evidence type="ECO:0000256" key="2">
    <source>
        <dbReference type="ARBA" id="ARBA00009236"/>
    </source>
</evidence>
<gene>
    <name evidence="9" type="primary">pucG</name>
    <name evidence="9" type="ORF">H0A61_00411</name>
</gene>
<dbReference type="Proteomes" id="UP000662904">
    <property type="component" value="Chromosome"/>
</dbReference>
<dbReference type="InterPro" id="IPR015422">
    <property type="entry name" value="PyrdxlP-dep_Trfase_small"/>
</dbReference>
<evidence type="ECO:0000259" key="8">
    <source>
        <dbReference type="Pfam" id="PF00266"/>
    </source>
</evidence>
<evidence type="ECO:0000313" key="9">
    <source>
        <dbReference type="EMBL" id="QSQ08091.1"/>
    </source>
</evidence>
<feature type="domain" description="Aminotransferase class V" evidence="8">
    <location>
        <begin position="36"/>
        <end position="336"/>
    </location>
</feature>
<comment type="cofactor">
    <cofactor evidence="1 7">
        <name>pyridoxal 5'-phosphate</name>
        <dbReference type="ChEBI" id="CHEBI:597326"/>
    </cofactor>
</comment>
<dbReference type="Gene3D" id="3.40.640.10">
    <property type="entry name" value="Type I PLP-dependent aspartate aminotransferase-like (Major domain)"/>
    <property type="match status" value="1"/>
</dbReference>
<dbReference type="InterPro" id="IPR015421">
    <property type="entry name" value="PyrdxlP-dep_Trfase_major"/>
</dbReference>
<reference evidence="9" key="1">
    <citation type="submission" date="2020-07" db="EMBL/GenBank/DDBJ databases">
        <title>Koleobacter methoxysyntrophicus gen. nov., sp. nov., a novel anaerobic bacterium isolated from deep subsurface oil field and proposal of Koleobacterales ord. nov. in the phylum Firmicutes.</title>
        <authorList>
            <person name="Sakamoto S."/>
            <person name="Tamaki H."/>
        </authorList>
    </citation>
    <scope>NUCLEOTIDE SEQUENCE</scope>
    <source>
        <strain evidence="9">NRmbB1</strain>
    </source>
</reference>
<evidence type="ECO:0000256" key="6">
    <source>
        <dbReference type="PIRSR" id="PIRSR000524-1"/>
    </source>
</evidence>
<keyword evidence="3 9" id="KW-0032">Aminotransferase</keyword>
<evidence type="ECO:0000256" key="5">
    <source>
        <dbReference type="ARBA" id="ARBA00022898"/>
    </source>
</evidence>
<dbReference type="GO" id="GO:0019265">
    <property type="term" value="P:glycine biosynthetic process, by transamination of glyoxylate"/>
    <property type="evidence" value="ECO:0007669"/>
    <property type="project" value="TreeGrafter"/>
</dbReference>
<sequence>MTKTYGELNPGERVLLGPGPSNVHPRVLKAMATPLVGHLDPDFLEIMNDTMELLREVFQTKNTLTIPMSGTGSAGMETALVNLLEPGDKAVVCINGLFGQRMADIAERCGAQVITVEGEWGRIIEPESVEDALKGSGAKLVAIVHAETSTGVKQPIEEISRIVKNYDALLLVDAVTSLGGVEVKVDEWGIDACYSGTQKCLSCPPGLSPVTFSDRVMEVLRTRKTKVQSWYLDLTMIQNYWGKERFYHHTAPISMIYALRESLRIIHEEGLKNRFKRHITNSNALVAGIEAMGLEMFAQEGHRLPSLNAVKVPEGVDDVKVRKYLLERFNIEIGGGLGDLKGKIWRIGLMGHSSTKNNVFLVLSALESALRAQGFSIRPGAGVAAANEVFSKDL</sequence>
<dbReference type="GO" id="GO:0008453">
    <property type="term" value="F:alanine-glyoxylate transaminase activity"/>
    <property type="evidence" value="ECO:0007669"/>
    <property type="project" value="TreeGrafter"/>
</dbReference>
<evidence type="ECO:0000256" key="3">
    <source>
        <dbReference type="ARBA" id="ARBA00022576"/>
    </source>
</evidence>
<dbReference type="KEGG" id="kme:H0A61_00411"/>
<dbReference type="InterPro" id="IPR024169">
    <property type="entry name" value="SP_NH2Trfase/AEP_transaminase"/>
</dbReference>
<protein>
    <submittedName>
        <fullName evidence="9">(S)-ureidoglycine--glyoxylate transaminase</fullName>
        <ecNumber evidence="9">2.6.1.112</ecNumber>
    </submittedName>
</protein>
<evidence type="ECO:0000256" key="4">
    <source>
        <dbReference type="ARBA" id="ARBA00022679"/>
    </source>
</evidence>
<dbReference type="SUPFAM" id="SSF53383">
    <property type="entry name" value="PLP-dependent transferases"/>
    <property type="match status" value="1"/>
</dbReference>
<dbReference type="InterPro" id="IPR015424">
    <property type="entry name" value="PyrdxlP-dep_Trfase"/>
</dbReference>
<dbReference type="Pfam" id="PF00266">
    <property type="entry name" value="Aminotran_5"/>
    <property type="match status" value="1"/>
</dbReference>
<dbReference type="PANTHER" id="PTHR21152:SF40">
    <property type="entry name" value="ALANINE--GLYOXYLATE AMINOTRANSFERASE"/>
    <property type="match status" value="1"/>
</dbReference>
<comment type="similarity">
    <text evidence="2">Belongs to the class-V pyridoxal-phosphate-dependent aminotransferase family.</text>
</comment>
<keyword evidence="4 9" id="KW-0808">Transferase</keyword>
<dbReference type="InterPro" id="IPR000192">
    <property type="entry name" value="Aminotrans_V_dom"/>
</dbReference>
<evidence type="ECO:0000313" key="10">
    <source>
        <dbReference type="Proteomes" id="UP000662904"/>
    </source>
</evidence>
<evidence type="ECO:0000256" key="1">
    <source>
        <dbReference type="ARBA" id="ARBA00001933"/>
    </source>
</evidence>
<keyword evidence="5 7" id="KW-0663">Pyridoxal phosphate</keyword>